<sequence>MSEKFLDYSQFRDSFLIDWREVVPNDSDSLWDNLSLLFDACFLLPHNELQRDLILATILTPSAIATNLPITFLWGESGSGKSKVGSLASKLYGVQPLLENSTTASIRNTLNDRKYLVHPDMPEERLERNTILCWDDIRPVRISPNSPDSIFGILKSGCNRATSKTRIALPGAKIQEFCTFGTKIISSIHTHWSIPGCEELKRRAMIFHFKKNETDREYVDPDLLDVTELEIDLKLFYRTDICLEYQAIKRGINKHKTSSKHREFKTMILDVLTTLALHKQLKVNEVIDEYLIPYQELVRLPLLEKSITIEILSQFVEEKTLATLTQNKLFLEDGMEQFIETELRITSQEALDFLKKRILDGSLDLPRLDNLTIHQLMINQGFKPQSTKQGLIWVKPL</sequence>
<evidence type="ECO:0000313" key="1">
    <source>
        <dbReference type="EMBL" id="MEA5519561.1"/>
    </source>
</evidence>
<accession>A0ABU5TY46</accession>
<evidence type="ECO:0008006" key="3">
    <source>
        <dbReference type="Google" id="ProtNLM"/>
    </source>
</evidence>
<keyword evidence="2" id="KW-1185">Reference proteome</keyword>
<dbReference type="RefSeq" id="WP_323223356.1">
    <property type="nucleotide sequence ID" value="NZ_JAYGHT010000038.1"/>
</dbReference>
<reference evidence="1 2" key="1">
    <citation type="submission" date="2023-12" db="EMBL/GenBank/DDBJ databases">
        <title>Baltic Sea Cyanobacteria.</title>
        <authorList>
            <person name="Delbaje E."/>
            <person name="Fewer D.P."/>
            <person name="Shishido T.K."/>
        </authorList>
    </citation>
    <scope>NUCLEOTIDE SEQUENCE [LARGE SCALE GENOMIC DNA]</scope>
    <source>
        <strain evidence="1 2">CCNP 1315</strain>
    </source>
</reference>
<dbReference type="Proteomes" id="UP001301728">
    <property type="component" value="Unassembled WGS sequence"/>
</dbReference>
<name>A0ABU5TY46_9CYAN</name>
<dbReference type="EMBL" id="JAYGHT010000038">
    <property type="protein sequence ID" value="MEA5519561.1"/>
    <property type="molecule type" value="Genomic_DNA"/>
</dbReference>
<evidence type="ECO:0000313" key="2">
    <source>
        <dbReference type="Proteomes" id="UP001301728"/>
    </source>
</evidence>
<proteinExistence type="predicted"/>
<comment type="caution">
    <text evidence="1">The sequence shown here is derived from an EMBL/GenBank/DDBJ whole genome shotgun (WGS) entry which is preliminary data.</text>
</comment>
<gene>
    <name evidence="1" type="ORF">VB854_11460</name>
</gene>
<organism evidence="1 2">
    <name type="scientific">Limnoraphis robusta CCNP1315</name>
    <dbReference type="NCBI Taxonomy" id="3110306"/>
    <lineage>
        <taxon>Bacteria</taxon>
        <taxon>Bacillati</taxon>
        <taxon>Cyanobacteriota</taxon>
        <taxon>Cyanophyceae</taxon>
        <taxon>Oscillatoriophycideae</taxon>
        <taxon>Oscillatoriales</taxon>
        <taxon>Sirenicapillariaceae</taxon>
        <taxon>Limnoraphis</taxon>
    </lineage>
</organism>
<protein>
    <recommendedName>
        <fullName evidence="3">DUF3987 domain-containing protein</fullName>
    </recommendedName>
</protein>